<accession>A0A915IKW2</accession>
<keyword evidence="2" id="KW-1185">Reference proteome</keyword>
<sequence length="97" mass="10754">MIVKTYECLSDLHPPNKCDSAQESQDFSLGPNKKFPPGPQKPFADKISLQQLLSVRRMQNVIENFGNVFASSIQDFITSTWVLKSLNKGISIVAAQA</sequence>
<evidence type="ECO:0000313" key="2">
    <source>
        <dbReference type="Proteomes" id="UP000887565"/>
    </source>
</evidence>
<dbReference type="Proteomes" id="UP000887565">
    <property type="component" value="Unplaced"/>
</dbReference>
<organism evidence="2 3">
    <name type="scientific">Romanomermis culicivorax</name>
    <name type="common">Nematode worm</name>
    <dbReference type="NCBI Taxonomy" id="13658"/>
    <lineage>
        <taxon>Eukaryota</taxon>
        <taxon>Metazoa</taxon>
        <taxon>Ecdysozoa</taxon>
        <taxon>Nematoda</taxon>
        <taxon>Enoplea</taxon>
        <taxon>Dorylaimia</taxon>
        <taxon>Mermithida</taxon>
        <taxon>Mermithoidea</taxon>
        <taxon>Mermithidae</taxon>
        <taxon>Romanomermis</taxon>
    </lineage>
</organism>
<evidence type="ECO:0000313" key="3">
    <source>
        <dbReference type="WBParaSite" id="nRc.2.0.1.t14053-RA"/>
    </source>
</evidence>
<dbReference type="WBParaSite" id="nRc.2.0.1.t14053-RA">
    <property type="protein sequence ID" value="nRc.2.0.1.t14053-RA"/>
    <property type="gene ID" value="nRc.2.0.1.g14053"/>
</dbReference>
<name>A0A915IKW2_ROMCU</name>
<feature type="region of interest" description="Disordered" evidence="1">
    <location>
        <begin position="16"/>
        <end position="40"/>
    </location>
</feature>
<dbReference type="AlphaFoldDB" id="A0A915IKW2"/>
<reference evidence="3" key="1">
    <citation type="submission" date="2022-11" db="UniProtKB">
        <authorList>
            <consortium name="WormBaseParasite"/>
        </authorList>
    </citation>
    <scope>IDENTIFICATION</scope>
</reference>
<proteinExistence type="predicted"/>
<evidence type="ECO:0000256" key="1">
    <source>
        <dbReference type="SAM" id="MobiDB-lite"/>
    </source>
</evidence>
<protein>
    <submittedName>
        <fullName evidence="3">Uncharacterized protein</fullName>
    </submittedName>
</protein>